<accession>A0A8H4A6U3</accession>
<proteinExistence type="predicted"/>
<keyword evidence="1" id="KW-0808">Transferase</keyword>
<dbReference type="SUPFAM" id="SSF55781">
    <property type="entry name" value="GAF domain-like"/>
    <property type="match status" value="1"/>
</dbReference>
<evidence type="ECO:0000313" key="2">
    <source>
        <dbReference type="Proteomes" id="UP000439903"/>
    </source>
</evidence>
<protein>
    <submittedName>
        <fullName evidence="1">Protein-histidine kinase</fullName>
    </submittedName>
</protein>
<keyword evidence="1" id="KW-0418">Kinase</keyword>
<dbReference type="SUPFAM" id="SSF47384">
    <property type="entry name" value="Homodimeric domain of signal transducing histidine kinase"/>
    <property type="match status" value="1"/>
</dbReference>
<organism evidence="1 2">
    <name type="scientific">Gigaspora margarita</name>
    <dbReference type="NCBI Taxonomy" id="4874"/>
    <lineage>
        <taxon>Eukaryota</taxon>
        <taxon>Fungi</taxon>
        <taxon>Fungi incertae sedis</taxon>
        <taxon>Mucoromycota</taxon>
        <taxon>Glomeromycotina</taxon>
        <taxon>Glomeromycetes</taxon>
        <taxon>Diversisporales</taxon>
        <taxon>Gigasporaceae</taxon>
        <taxon>Gigaspora</taxon>
    </lineage>
</organism>
<gene>
    <name evidence="1" type="ORF">F8M41_003055</name>
</gene>
<comment type="caution">
    <text evidence="1">The sequence shown here is derived from an EMBL/GenBank/DDBJ whole genome shotgun (WGS) entry which is preliminary data.</text>
</comment>
<dbReference type="OrthoDB" id="1722337at2759"/>
<dbReference type="Gene3D" id="1.10.287.130">
    <property type="match status" value="1"/>
</dbReference>
<dbReference type="Gene3D" id="3.30.450.40">
    <property type="match status" value="1"/>
</dbReference>
<reference evidence="1 2" key="1">
    <citation type="journal article" date="2019" name="Environ. Microbiol.">
        <title>At the nexus of three kingdoms: the genome of the mycorrhizal fungus Gigaspora margarita provides insights into plant, endobacterial and fungal interactions.</title>
        <authorList>
            <person name="Venice F."/>
            <person name="Ghignone S."/>
            <person name="Salvioli di Fossalunga A."/>
            <person name="Amselem J."/>
            <person name="Novero M."/>
            <person name="Xianan X."/>
            <person name="Sedzielewska Toro K."/>
            <person name="Morin E."/>
            <person name="Lipzen A."/>
            <person name="Grigoriev I.V."/>
            <person name="Henrissat B."/>
            <person name="Martin F.M."/>
            <person name="Bonfante P."/>
        </authorList>
    </citation>
    <scope>NUCLEOTIDE SEQUENCE [LARGE SCALE GENOMIC DNA]</scope>
    <source>
        <strain evidence="1 2">BEG34</strain>
    </source>
</reference>
<name>A0A8H4A6U3_GIGMA</name>
<dbReference type="InterPro" id="IPR036097">
    <property type="entry name" value="HisK_dim/P_sf"/>
</dbReference>
<dbReference type="GO" id="GO:0000155">
    <property type="term" value="F:phosphorelay sensor kinase activity"/>
    <property type="evidence" value="ECO:0007669"/>
    <property type="project" value="InterPro"/>
</dbReference>
<dbReference type="InterPro" id="IPR029016">
    <property type="entry name" value="GAF-like_dom_sf"/>
</dbReference>
<evidence type="ECO:0000313" key="1">
    <source>
        <dbReference type="EMBL" id="KAF0445797.1"/>
    </source>
</evidence>
<dbReference type="EMBL" id="WTPW01001262">
    <property type="protein sequence ID" value="KAF0445797.1"/>
    <property type="molecule type" value="Genomic_DNA"/>
</dbReference>
<sequence>MLSSEIKMNNSNWGWIKLHWSSNSIWLNTEIEILQQISNQISLTIFYKTLIEENLKKEVQIRAETIANKIKTQISANLSHGAIIGLISTFDQSTLTNDQKDTINIIQYASDSVLSIVNKILNVAKLETYQITSINTIFDLLEKVIEQL</sequence>
<keyword evidence="2" id="KW-1185">Reference proteome</keyword>
<dbReference type="Proteomes" id="UP000439903">
    <property type="component" value="Unassembled WGS sequence"/>
</dbReference>
<dbReference type="AlphaFoldDB" id="A0A8H4A6U3"/>